<reference evidence="1 2" key="1">
    <citation type="submission" date="2017-06" db="EMBL/GenBank/DDBJ databases">
        <title>A platform for efficient transgenesis in Macrostomum lignano, a flatworm model organism for stem cell research.</title>
        <authorList>
            <person name="Berezikov E."/>
        </authorList>
    </citation>
    <scope>NUCLEOTIDE SEQUENCE [LARGE SCALE GENOMIC DNA]</scope>
    <source>
        <strain evidence="1">DV1</strain>
        <tissue evidence="1">Whole organism</tissue>
    </source>
</reference>
<proteinExistence type="predicted"/>
<accession>A0A267GAT3</accession>
<gene>
    <name evidence="1" type="ORF">BOX15_Mlig008916g3</name>
</gene>
<dbReference type="Proteomes" id="UP000215902">
    <property type="component" value="Unassembled WGS sequence"/>
</dbReference>
<dbReference type="OrthoDB" id="6061414at2759"/>
<dbReference type="SUPFAM" id="SSF55486">
    <property type="entry name" value="Metalloproteases ('zincins'), catalytic domain"/>
    <property type="match status" value="1"/>
</dbReference>
<evidence type="ECO:0008006" key="3">
    <source>
        <dbReference type="Google" id="ProtNLM"/>
    </source>
</evidence>
<dbReference type="AlphaFoldDB" id="A0A267GAT3"/>
<dbReference type="InterPro" id="IPR042089">
    <property type="entry name" value="Peptidase_M13_dom_2"/>
</dbReference>
<dbReference type="EMBL" id="NIVC01000463">
    <property type="protein sequence ID" value="PAA82557.1"/>
    <property type="molecule type" value="Genomic_DNA"/>
</dbReference>
<organism evidence="1 2">
    <name type="scientific">Macrostomum lignano</name>
    <dbReference type="NCBI Taxonomy" id="282301"/>
    <lineage>
        <taxon>Eukaryota</taxon>
        <taxon>Metazoa</taxon>
        <taxon>Spiralia</taxon>
        <taxon>Lophotrochozoa</taxon>
        <taxon>Platyhelminthes</taxon>
        <taxon>Rhabditophora</taxon>
        <taxon>Macrostomorpha</taxon>
        <taxon>Macrostomida</taxon>
        <taxon>Macrostomidae</taxon>
        <taxon>Macrostomum</taxon>
    </lineage>
</organism>
<evidence type="ECO:0000313" key="1">
    <source>
        <dbReference type="EMBL" id="PAA82557.1"/>
    </source>
</evidence>
<keyword evidence="2" id="KW-1185">Reference proteome</keyword>
<evidence type="ECO:0000313" key="2">
    <source>
        <dbReference type="Proteomes" id="UP000215902"/>
    </source>
</evidence>
<dbReference type="PROSITE" id="PS51885">
    <property type="entry name" value="NEPRILYSIN"/>
    <property type="match status" value="1"/>
</dbReference>
<protein>
    <recommendedName>
        <fullName evidence="3">Peptidase_M13_N domain-containing protein</fullName>
    </recommendedName>
</protein>
<dbReference type="GO" id="GO:0006508">
    <property type="term" value="P:proteolysis"/>
    <property type="evidence" value="ECO:0007669"/>
    <property type="project" value="InterPro"/>
</dbReference>
<name>A0A267GAT3_9PLAT</name>
<dbReference type="Gene3D" id="1.10.1380.10">
    <property type="entry name" value="Neutral endopeptidase , domain2"/>
    <property type="match status" value="1"/>
</dbReference>
<sequence>MNRDANPCADFYEYACGGFDRATVNYTALFDHTDWPSGRQLDAKVMYSDVLNRQVHDVLNRDDLFNDTNVSNNEVYSFARAFFNSCSEWMISGSESNGSKISTDFLLGILHPLLAEVRAGQKFQAEAFLAALVRSGSSDALKVSIPDEMLRGSAVVSNHYLSDTWVSGYEHLVTELSLNSNALDIKESLAKEDFSGAIQKVYLTATYFNRSSLDDGLEVFDALNSSLKKRIMDSAMRRGPECVGLDQDEREYVAIPTGSAQQVLD</sequence>
<dbReference type="Gene3D" id="3.40.390.10">
    <property type="entry name" value="Collagenase (Catalytic Domain)"/>
    <property type="match status" value="1"/>
</dbReference>
<dbReference type="InterPro" id="IPR000718">
    <property type="entry name" value="Peptidase_M13"/>
</dbReference>
<dbReference type="InterPro" id="IPR024079">
    <property type="entry name" value="MetalloPept_cat_dom_sf"/>
</dbReference>
<dbReference type="GO" id="GO:0004222">
    <property type="term" value="F:metalloendopeptidase activity"/>
    <property type="evidence" value="ECO:0007669"/>
    <property type="project" value="InterPro"/>
</dbReference>
<comment type="caution">
    <text evidence="1">The sequence shown here is derived from an EMBL/GenBank/DDBJ whole genome shotgun (WGS) entry which is preliminary data.</text>
</comment>